<evidence type="ECO:0000313" key="1">
    <source>
        <dbReference type="EMBL" id="KKN20605.1"/>
    </source>
</evidence>
<dbReference type="AlphaFoldDB" id="A0A0F9NM52"/>
<reference evidence="1" key="1">
    <citation type="journal article" date="2015" name="Nature">
        <title>Complex archaea that bridge the gap between prokaryotes and eukaryotes.</title>
        <authorList>
            <person name="Spang A."/>
            <person name="Saw J.H."/>
            <person name="Jorgensen S.L."/>
            <person name="Zaremba-Niedzwiedzka K."/>
            <person name="Martijn J."/>
            <person name="Lind A.E."/>
            <person name="van Eijk R."/>
            <person name="Schleper C."/>
            <person name="Guy L."/>
            <person name="Ettema T.J."/>
        </authorList>
    </citation>
    <scope>NUCLEOTIDE SEQUENCE</scope>
</reference>
<accession>A0A0F9NM52</accession>
<proteinExistence type="predicted"/>
<protein>
    <recommendedName>
        <fullName evidence="2">Right handed beta helix domain-containing protein</fullName>
    </recommendedName>
</protein>
<comment type="caution">
    <text evidence="1">The sequence shown here is derived from an EMBL/GenBank/DDBJ whole genome shotgun (WGS) entry which is preliminary data.</text>
</comment>
<sequence>MITGRRPPVSNHAADGLIIRGAVGLLRPVIRNRVAQTALPVLVHNRTTHGHEVIRMNRHVLSCARQRPNAVSQLVKPTIFNSVVNRVVTGGTASNNPIDNTVEYCRFNQLTDGIRALPGTTQDMSIHANNFMAVSGSIVNENGQGGLRNSITDNWAQEADSAAYNQAVGSMITDGWTPSGNHYVES</sequence>
<evidence type="ECO:0008006" key="2">
    <source>
        <dbReference type="Google" id="ProtNLM"/>
    </source>
</evidence>
<organism evidence="1">
    <name type="scientific">marine sediment metagenome</name>
    <dbReference type="NCBI Taxonomy" id="412755"/>
    <lineage>
        <taxon>unclassified sequences</taxon>
        <taxon>metagenomes</taxon>
        <taxon>ecological metagenomes</taxon>
    </lineage>
</organism>
<dbReference type="EMBL" id="LAZR01003225">
    <property type="protein sequence ID" value="KKN20605.1"/>
    <property type="molecule type" value="Genomic_DNA"/>
</dbReference>
<name>A0A0F9NM52_9ZZZZ</name>
<gene>
    <name evidence="1" type="ORF">LCGC14_0933830</name>
</gene>